<name>A0A0S4J706_BODSA</name>
<sequence length="236" mass="26671">MEDEAIRAAQEKTLGKLNWLIGRTKMDFKGNPSPVAKAKTKQSVEKQKKEHDKHLQGGNFTPFGHQPVPLAMDATRVASHDTPEVASELPSDHHIRNKYHQVLDKNSQRPIIYGNMQPLHASLERSPVRGKRRYPNSASSNAIEANVFTRPSARDIQLATAQERLQLLRADALQHPMFTNNSRFVHSCDHWDPTSQLGTNPVLVAPQKYRAPLMQRRNEVRMVGVLRRTGGAPTWK</sequence>
<dbReference type="EMBL" id="CYKH01001182">
    <property type="protein sequence ID" value="CUG85674.1"/>
    <property type="molecule type" value="Genomic_DNA"/>
</dbReference>
<reference evidence="3" key="1">
    <citation type="submission" date="2015-09" db="EMBL/GenBank/DDBJ databases">
        <authorList>
            <consortium name="Pathogen Informatics"/>
        </authorList>
    </citation>
    <scope>NUCLEOTIDE SEQUENCE [LARGE SCALE GENOMIC DNA]</scope>
    <source>
        <strain evidence="3">Lake Konstanz</strain>
    </source>
</reference>
<dbReference type="OrthoDB" id="260323at2759"/>
<feature type="region of interest" description="Disordered" evidence="1">
    <location>
        <begin position="30"/>
        <end position="64"/>
    </location>
</feature>
<dbReference type="AlphaFoldDB" id="A0A0S4J706"/>
<proteinExistence type="predicted"/>
<accession>A0A0S4J706</accession>
<feature type="compositionally biased region" description="Basic and acidic residues" evidence="1">
    <location>
        <begin position="42"/>
        <end position="55"/>
    </location>
</feature>
<evidence type="ECO:0000256" key="1">
    <source>
        <dbReference type="SAM" id="MobiDB-lite"/>
    </source>
</evidence>
<dbReference type="VEuPathDB" id="TriTrypDB:BSAL_90385c"/>
<evidence type="ECO:0000313" key="3">
    <source>
        <dbReference type="Proteomes" id="UP000051952"/>
    </source>
</evidence>
<evidence type="ECO:0000313" key="2">
    <source>
        <dbReference type="EMBL" id="CUG85674.1"/>
    </source>
</evidence>
<protein>
    <submittedName>
        <fullName evidence="2">Uncharacterized protein</fullName>
    </submittedName>
</protein>
<dbReference type="Proteomes" id="UP000051952">
    <property type="component" value="Unassembled WGS sequence"/>
</dbReference>
<organism evidence="2 3">
    <name type="scientific">Bodo saltans</name>
    <name type="common">Flagellated protozoan</name>
    <dbReference type="NCBI Taxonomy" id="75058"/>
    <lineage>
        <taxon>Eukaryota</taxon>
        <taxon>Discoba</taxon>
        <taxon>Euglenozoa</taxon>
        <taxon>Kinetoplastea</taxon>
        <taxon>Metakinetoplastina</taxon>
        <taxon>Eubodonida</taxon>
        <taxon>Bodonidae</taxon>
        <taxon>Bodo</taxon>
    </lineage>
</organism>
<keyword evidence="3" id="KW-1185">Reference proteome</keyword>
<gene>
    <name evidence="2" type="ORF">BSAL_90385c</name>
</gene>